<name>F6G997_RALS8</name>
<organism evidence="1 2">
    <name type="scientific">Ralstonia solanacearum (strain Po82)</name>
    <dbReference type="NCBI Taxonomy" id="1031711"/>
    <lineage>
        <taxon>Bacteria</taxon>
        <taxon>Pseudomonadati</taxon>
        <taxon>Pseudomonadota</taxon>
        <taxon>Betaproteobacteria</taxon>
        <taxon>Burkholderiales</taxon>
        <taxon>Burkholderiaceae</taxon>
        <taxon>Ralstonia</taxon>
        <taxon>Ralstonia solanacearum species complex</taxon>
    </lineage>
</organism>
<dbReference type="Proteomes" id="UP000007953">
    <property type="component" value="Plasmid megaplasmid"/>
</dbReference>
<protein>
    <submittedName>
        <fullName evidence="1">Uncharacterized protein</fullName>
    </submittedName>
</protein>
<dbReference type="EMBL" id="CP002820">
    <property type="protein sequence ID" value="AEG71685.1"/>
    <property type="molecule type" value="Genomic_DNA"/>
</dbReference>
<geneLocation type="plasmid" evidence="2"/>
<reference evidence="1 2" key="1">
    <citation type="journal article" date="2011" name="J. Bacteriol.">
        <title>Complete genome sequence of the plant pathogen Ralstonia solanacearum strain Po82.</title>
        <authorList>
            <person name="Xu J."/>
            <person name="Zheng H.J."/>
            <person name="Liu L."/>
            <person name="Pan Z.C."/>
            <person name="Prior P."/>
            <person name="Tang B."/>
            <person name="Xu J.S."/>
            <person name="Zhang H."/>
            <person name="Tian Q."/>
            <person name="Zhang L.Q."/>
            <person name="Feng J."/>
        </authorList>
    </citation>
    <scope>NUCLEOTIDE SEQUENCE [LARGE SCALE GENOMIC DNA]</scope>
    <source>
        <strain evidence="2">Po82</strain>
    </source>
</reference>
<evidence type="ECO:0000313" key="2">
    <source>
        <dbReference type="Proteomes" id="UP000007953"/>
    </source>
</evidence>
<evidence type="ECO:0000313" key="1">
    <source>
        <dbReference type="EMBL" id="AEG71685.1"/>
    </source>
</evidence>
<keyword evidence="1" id="KW-0614">Plasmid</keyword>
<dbReference type="KEGG" id="rsn:RSPO_m01048"/>
<gene>
    <name evidence="1" type="ordered locus">RSPO_m01048</name>
</gene>
<proteinExistence type="predicted"/>
<dbReference type="HOGENOM" id="CLU_3221119_0_0_4"/>
<sequence length="44" mass="4737">MTNGIRRVAGAVESGDLPAATAPFQQARRYRLAVSALTRTFCVN</sequence>
<accession>F6G997</accession>
<dbReference type="PATRIC" id="fig|1031711.3.peg.4250"/>
<dbReference type="AlphaFoldDB" id="F6G997"/>